<evidence type="ECO:0000256" key="3">
    <source>
        <dbReference type="ARBA" id="ARBA00011924"/>
    </source>
</evidence>
<reference evidence="14 15" key="1">
    <citation type="submission" date="2019-09" db="EMBL/GenBank/DDBJ databases">
        <title>Bird 10,000 Genomes (B10K) Project - Family phase.</title>
        <authorList>
            <person name="Zhang G."/>
        </authorList>
    </citation>
    <scope>NUCLEOTIDE SEQUENCE [LARGE SCALE GENOMIC DNA]</scope>
    <source>
        <strain evidence="14">B10K-DU-003-06</strain>
    </source>
</reference>
<evidence type="ECO:0000256" key="10">
    <source>
        <dbReference type="PIRSR" id="PIRSR601461-2"/>
    </source>
</evidence>
<dbReference type="Proteomes" id="UP000529852">
    <property type="component" value="Unassembled WGS sequence"/>
</dbReference>
<dbReference type="AlphaFoldDB" id="A0A7K5BJ43"/>
<dbReference type="InterPro" id="IPR021109">
    <property type="entry name" value="Peptidase_aspartic_dom_sf"/>
</dbReference>
<accession>A0A7K5BJ43</accession>
<keyword evidence="5 11" id="KW-0064">Aspartyl protease</keyword>
<keyword evidence="6" id="KW-0222">Digestion</keyword>
<feature type="non-terminal residue" evidence="14">
    <location>
        <position position="1"/>
    </location>
</feature>
<dbReference type="SUPFAM" id="SSF50630">
    <property type="entry name" value="Acid proteases"/>
    <property type="match status" value="1"/>
</dbReference>
<dbReference type="InterPro" id="IPR001461">
    <property type="entry name" value="Aspartic_peptidase_A1"/>
</dbReference>
<protein>
    <recommendedName>
        <fullName evidence="3">pepsin A</fullName>
        <ecNumber evidence="3">3.4.23.1</ecNumber>
    </recommendedName>
</protein>
<feature type="disulfide bond" evidence="10">
    <location>
        <begin position="262"/>
        <end position="266"/>
    </location>
</feature>
<dbReference type="FunFam" id="2.40.70.10:FF:000004">
    <property type="entry name" value="Pepsin A"/>
    <property type="match status" value="1"/>
</dbReference>
<keyword evidence="7 11" id="KW-0378">Hydrolase</keyword>
<dbReference type="PROSITE" id="PS00141">
    <property type="entry name" value="ASP_PROTEASE"/>
    <property type="match status" value="2"/>
</dbReference>
<dbReference type="Gene3D" id="6.10.140.60">
    <property type="match status" value="1"/>
</dbReference>
<feature type="signal peptide" evidence="12">
    <location>
        <begin position="1"/>
        <end position="15"/>
    </location>
</feature>
<comment type="caution">
    <text evidence="14">The sequence shown here is derived from an EMBL/GenBank/DDBJ whole genome shotgun (WGS) entry which is preliminary data.</text>
</comment>
<feature type="chain" id="PRO_5029852604" description="pepsin A" evidence="12">
    <location>
        <begin position="16"/>
        <end position="377"/>
    </location>
</feature>
<dbReference type="InterPro" id="IPR012848">
    <property type="entry name" value="Aspartic_peptidase_N"/>
</dbReference>
<dbReference type="GO" id="GO:0004190">
    <property type="term" value="F:aspartic-type endopeptidase activity"/>
    <property type="evidence" value="ECO:0007669"/>
    <property type="project" value="UniProtKB-KW"/>
</dbReference>
<keyword evidence="8 10" id="KW-1015">Disulfide bond</keyword>
<feature type="non-terminal residue" evidence="14">
    <location>
        <position position="377"/>
    </location>
</feature>
<name>A0A7K5BJ43_9FURN</name>
<dbReference type="PANTHER" id="PTHR47966">
    <property type="entry name" value="BETA-SITE APP-CLEAVING ENZYME, ISOFORM A-RELATED"/>
    <property type="match status" value="1"/>
</dbReference>
<dbReference type="Pfam" id="PF00026">
    <property type="entry name" value="Asp"/>
    <property type="match status" value="1"/>
</dbReference>
<gene>
    <name evidence="14" type="primary">Pga</name>
    <name evidence="14" type="ORF">FURFIG_R08459</name>
</gene>
<evidence type="ECO:0000313" key="15">
    <source>
        <dbReference type="Proteomes" id="UP000529852"/>
    </source>
</evidence>
<dbReference type="PANTHER" id="PTHR47966:SF22">
    <property type="entry name" value="PEPSIN A-3-RELATED"/>
    <property type="match status" value="1"/>
</dbReference>
<evidence type="ECO:0000313" key="14">
    <source>
        <dbReference type="EMBL" id="NWR95464.1"/>
    </source>
</evidence>
<comment type="function">
    <text evidence="1">Shows particularly broad specificity; although bonds involving phenylalanine and leucine are preferred, many others are also cleaved to some extent.</text>
</comment>
<proteinExistence type="inferred from homology"/>
<dbReference type="GO" id="GO:0007586">
    <property type="term" value="P:digestion"/>
    <property type="evidence" value="ECO:0007669"/>
    <property type="project" value="UniProtKB-KW"/>
</dbReference>
<dbReference type="EC" id="3.4.23.1" evidence="3"/>
<evidence type="ECO:0000259" key="13">
    <source>
        <dbReference type="PROSITE" id="PS51767"/>
    </source>
</evidence>
<dbReference type="Pfam" id="PF07966">
    <property type="entry name" value="A1_Propeptide"/>
    <property type="match status" value="1"/>
</dbReference>
<evidence type="ECO:0000256" key="1">
    <source>
        <dbReference type="ARBA" id="ARBA00002318"/>
    </source>
</evidence>
<dbReference type="PROSITE" id="PS51767">
    <property type="entry name" value="PEPTIDASE_A1"/>
    <property type="match status" value="1"/>
</dbReference>
<evidence type="ECO:0000256" key="6">
    <source>
        <dbReference type="ARBA" id="ARBA00022757"/>
    </source>
</evidence>
<dbReference type="InterPro" id="IPR033121">
    <property type="entry name" value="PEPTIDASE_A1"/>
</dbReference>
<keyword evidence="12" id="KW-0732">Signal</keyword>
<feature type="domain" description="Peptidase A1" evidence="13">
    <location>
        <begin position="70"/>
        <end position="375"/>
    </location>
</feature>
<evidence type="ECO:0000256" key="5">
    <source>
        <dbReference type="ARBA" id="ARBA00022750"/>
    </source>
</evidence>
<sequence length="377" mass="41322">MRLLLLLALVALAQGLGTRVSLKKMKSLRERLREQGLLESFLQEHPYDLAAKYFPGIAVEPLQNYMDDEYFGTISIGTPPQEFTVVFDTGSSNLWVPSVFCSSPACRNHNRFNPANSSTFLSTNDTLFIAYGTGSMSGVLGYDTVNVAGINVENQVFGLAETEPGNFFYYTPFDGILGLAFPSIASSGATPVFDNMMQENLVDRDLFSVYLSRDSQGGSFVLFGAIDRYYTTKGISWIPLSAETYWQITMDRVSVRGVPAACSLGCQAIVDTGTSLLAMPLPAFQILMDTLGASSKGEISCEAARKLPELVFHIHGRAFPLPARAYVIRSGGVCSLGFQGMDAPTEEGELWILGDVFIREYYIVFDRANNKVGLSRL</sequence>
<dbReference type="EMBL" id="VYZD01002956">
    <property type="protein sequence ID" value="NWR95464.1"/>
    <property type="molecule type" value="Genomic_DNA"/>
</dbReference>
<keyword evidence="15" id="KW-1185">Reference proteome</keyword>
<feature type="disulfide bond" evidence="10">
    <location>
        <begin position="101"/>
        <end position="106"/>
    </location>
</feature>
<evidence type="ECO:0000256" key="9">
    <source>
        <dbReference type="PIRSR" id="PIRSR601461-1"/>
    </source>
</evidence>
<evidence type="ECO:0000256" key="12">
    <source>
        <dbReference type="SAM" id="SignalP"/>
    </source>
</evidence>
<comment type="similarity">
    <text evidence="2 11">Belongs to the peptidase A1 family.</text>
</comment>
<feature type="active site" evidence="9">
    <location>
        <position position="88"/>
    </location>
</feature>
<dbReference type="Gene3D" id="2.40.70.10">
    <property type="entry name" value="Acid Proteases"/>
    <property type="match status" value="2"/>
</dbReference>
<evidence type="ECO:0000256" key="2">
    <source>
        <dbReference type="ARBA" id="ARBA00007447"/>
    </source>
</evidence>
<dbReference type="InterPro" id="IPR001969">
    <property type="entry name" value="Aspartic_peptidase_AS"/>
</dbReference>
<evidence type="ECO:0000256" key="4">
    <source>
        <dbReference type="ARBA" id="ARBA00022670"/>
    </source>
</evidence>
<dbReference type="PRINTS" id="PR00792">
    <property type="entry name" value="PEPSIN"/>
</dbReference>
<feature type="active site" evidence="9">
    <location>
        <position position="271"/>
    </location>
</feature>
<evidence type="ECO:0000256" key="7">
    <source>
        <dbReference type="ARBA" id="ARBA00022801"/>
    </source>
</evidence>
<keyword evidence="4 11" id="KW-0645">Protease</keyword>
<evidence type="ECO:0000256" key="11">
    <source>
        <dbReference type="RuleBase" id="RU000454"/>
    </source>
</evidence>
<evidence type="ECO:0000256" key="8">
    <source>
        <dbReference type="ARBA" id="ARBA00023157"/>
    </source>
</evidence>
<organism evidence="14 15">
    <name type="scientific">Furnarius figulus</name>
    <dbReference type="NCBI Taxonomy" id="463165"/>
    <lineage>
        <taxon>Eukaryota</taxon>
        <taxon>Metazoa</taxon>
        <taxon>Chordata</taxon>
        <taxon>Craniata</taxon>
        <taxon>Vertebrata</taxon>
        <taxon>Euteleostomi</taxon>
        <taxon>Archelosauria</taxon>
        <taxon>Archosauria</taxon>
        <taxon>Dinosauria</taxon>
        <taxon>Saurischia</taxon>
        <taxon>Theropoda</taxon>
        <taxon>Coelurosauria</taxon>
        <taxon>Aves</taxon>
        <taxon>Neognathae</taxon>
        <taxon>Neoaves</taxon>
        <taxon>Telluraves</taxon>
        <taxon>Australaves</taxon>
        <taxon>Passeriformes</taxon>
        <taxon>Furnariidae</taxon>
        <taxon>Furnarius</taxon>
    </lineage>
</organism>
<dbReference type="GO" id="GO:0006508">
    <property type="term" value="P:proteolysis"/>
    <property type="evidence" value="ECO:0007669"/>
    <property type="project" value="UniProtKB-KW"/>
</dbReference>